<evidence type="ECO:0000256" key="5">
    <source>
        <dbReference type="ARBA" id="ARBA00023115"/>
    </source>
</evidence>
<evidence type="ECO:0000256" key="2">
    <source>
        <dbReference type="ARBA" id="ARBA00022793"/>
    </source>
</evidence>
<protein>
    <recommendedName>
        <fullName evidence="10">S-adenosylmethionine decarboxylase proenzyme</fullName>
        <shortName evidence="10">AdoMetDC</shortName>
        <shortName evidence="10">SAMDC</shortName>
        <ecNumber evidence="10">4.1.1.50</ecNumber>
    </recommendedName>
    <component>
        <recommendedName>
            <fullName evidence="10">S-adenosylmethionine decarboxylase beta chain</fullName>
        </recommendedName>
    </component>
    <component>
        <recommendedName>
            <fullName evidence="10">S-adenosylmethionine decarboxylase alpha chain</fullName>
        </recommendedName>
    </component>
</protein>
<keyword evidence="6 10" id="KW-0865">Zymogen</keyword>
<sequence length="255" mass="28930">MSTTNKISLYGFNNLTKSLSFSFYKVHYLDNDKVSKQYDQFINENYNAHKLSELLTHICHAIGGNVLNIASQDYQPHGASVTLMMSEEAQPESLVAHLDKSHLCIHTYPDDNPQNKLAIFRADIELSTCGVISPLKVINTLINHFNAEVIDIDYRIRGMTRDSHGNKLFIDDSVVTISDSFNAMVKSNYQFQDNNLSQYNLFHTKLARQQSSLVDIIFAAEDINLSPTQLSLLQQQVNHEINSLFIQKTNEATDK</sequence>
<keyword evidence="3 10" id="KW-0068">Autocatalytic cleavage</keyword>
<feature type="active site" description="Schiff-base intermediate with substrate; via pyruvic acid" evidence="10">
    <location>
        <position position="101"/>
    </location>
</feature>
<dbReference type="Pfam" id="PF02675">
    <property type="entry name" value="AdoMet_dc"/>
    <property type="match status" value="1"/>
</dbReference>
<dbReference type="Gene3D" id="3.60.90.10">
    <property type="entry name" value="S-adenosylmethionine decarboxylase"/>
    <property type="match status" value="1"/>
</dbReference>
<keyword evidence="8 10" id="KW-0704">Schiff base</keyword>
<feature type="chain" id="PRO_5044941638" description="S-adenosylmethionine decarboxylase beta chain" evidence="10">
    <location>
        <begin position="1"/>
        <end position="100"/>
    </location>
</feature>
<comment type="PTM">
    <text evidence="10">Is synthesized initially as an inactive proenzyme. Formation of the active enzyme involves a self-maturation process in which the active site pyruvoyl group is generated from an internal serine residue via an autocatalytic post-translational modification. Two non-identical subunits are generated from the proenzyme in this reaction, and the pyruvate is formed at the N-terminus of the alpha chain, which is derived from the carboxyl end of the proenzyme. The post-translation cleavage follows an unusual pathway, termed non-hydrolytic serinolysis, in which the side chain hydroxyl group of the serine supplies its oxygen atom to form the C-terminus of the beta chain, while the remainder of the serine residue undergoes an oxidative deamination to produce ammonia and the pyruvoyl group blocking the N-terminus of the alpha chain.</text>
</comment>
<keyword evidence="9 10" id="KW-0670">Pyruvate</keyword>
<comment type="catalytic activity">
    <reaction evidence="10">
        <text>S-adenosyl-L-methionine + H(+) = S-adenosyl 3-(methylsulfanyl)propylamine + CO2</text>
        <dbReference type="Rhea" id="RHEA:15981"/>
        <dbReference type="ChEBI" id="CHEBI:15378"/>
        <dbReference type="ChEBI" id="CHEBI:16526"/>
        <dbReference type="ChEBI" id="CHEBI:57443"/>
        <dbReference type="ChEBI" id="CHEBI:59789"/>
        <dbReference type="EC" id="4.1.1.50"/>
    </reaction>
</comment>
<comment type="subunit">
    <text evidence="10">Heterooctamer of four alpha and four beta chains arranged as a tetramer of alpha/beta heterodimers.</text>
</comment>
<comment type="function">
    <text evidence="10">Catalyzes the decarboxylation of S-adenosylmethionine to S-adenosylmethioninamine (dcAdoMet), the propylamine donor required for the synthesis of the polyamines spermine and spermidine from the diamine putrescine.</text>
</comment>
<feature type="active site" description="Proton donor; for catalytic activity" evidence="10">
    <location>
        <position position="129"/>
    </location>
</feature>
<keyword evidence="4 10" id="KW-0745">Spermidine biosynthesis</keyword>
<feature type="site" description="Cleavage (non-hydrolytic); by autolysis" evidence="10">
    <location>
        <begin position="100"/>
        <end position="101"/>
    </location>
</feature>
<organism evidence="11 12">
    <name type="scientific">Colwellia asteriadis</name>
    <dbReference type="NCBI Taxonomy" id="517723"/>
    <lineage>
        <taxon>Bacteria</taxon>
        <taxon>Pseudomonadati</taxon>
        <taxon>Pseudomonadota</taxon>
        <taxon>Gammaproteobacteria</taxon>
        <taxon>Alteromonadales</taxon>
        <taxon>Colwelliaceae</taxon>
        <taxon>Colwellia</taxon>
    </lineage>
</organism>
<dbReference type="RefSeq" id="WP_343818914.1">
    <property type="nucleotide sequence ID" value="NZ_BAAAFA010000013.1"/>
</dbReference>
<evidence type="ECO:0000256" key="3">
    <source>
        <dbReference type="ARBA" id="ARBA00022813"/>
    </source>
</evidence>
<dbReference type="HAMAP" id="MF_00465">
    <property type="entry name" value="AdoMetDC_2"/>
    <property type="match status" value="1"/>
</dbReference>
<feature type="active site" description="Proton acceptor; for processing activity" evidence="10">
    <location>
        <position position="106"/>
    </location>
</feature>
<reference evidence="12" key="1">
    <citation type="journal article" date="2019" name="Int. J. Syst. Evol. Microbiol.">
        <title>The Global Catalogue of Microorganisms (GCM) 10K type strain sequencing project: providing services to taxonomists for standard genome sequencing and annotation.</title>
        <authorList>
            <consortium name="The Broad Institute Genomics Platform"/>
            <consortium name="The Broad Institute Genome Sequencing Center for Infectious Disease"/>
            <person name="Wu L."/>
            <person name="Ma J."/>
        </authorList>
    </citation>
    <scope>NUCLEOTIDE SEQUENCE [LARGE SCALE GENOMIC DNA]</scope>
    <source>
        <strain evidence="12">JCM 15608</strain>
    </source>
</reference>
<feature type="chain" id="PRO_5044941637" description="S-adenosylmethionine decarboxylase alpha chain" evidence="10">
    <location>
        <begin position="101"/>
        <end position="255"/>
    </location>
</feature>
<dbReference type="InterPro" id="IPR016067">
    <property type="entry name" value="S-AdoMet_deCO2ase_core"/>
</dbReference>
<dbReference type="NCBIfam" id="TIGR03331">
    <property type="entry name" value="SAM_DCase_Eco"/>
    <property type="match status" value="1"/>
</dbReference>
<dbReference type="InterPro" id="IPR009165">
    <property type="entry name" value="S-AdoMet_deCO2ase_bac"/>
</dbReference>
<dbReference type="Proteomes" id="UP001500021">
    <property type="component" value="Unassembled WGS sequence"/>
</dbReference>
<evidence type="ECO:0000256" key="9">
    <source>
        <dbReference type="ARBA" id="ARBA00023317"/>
    </source>
</evidence>
<evidence type="ECO:0000256" key="8">
    <source>
        <dbReference type="ARBA" id="ARBA00023270"/>
    </source>
</evidence>
<comment type="pathway">
    <text evidence="10">Amine and polyamine biosynthesis; S-adenosylmethioninamine biosynthesis; S-adenosylmethioninamine from S-adenosyl-L-methionine: step 1/1.</text>
</comment>
<comment type="similarity">
    <text evidence="10">Belongs to the prokaryotic AdoMetDC family. Type 2 subfamily.</text>
</comment>
<feature type="modified residue" description="Pyruvic acid (Ser); by autocatalysis" evidence="10">
    <location>
        <position position="101"/>
    </location>
</feature>
<dbReference type="EMBL" id="BAAAFA010000013">
    <property type="protein sequence ID" value="GAA0823373.1"/>
    <property type="molecule type" value="Genomic_DNA"/>
</dbReference>
<keyword evidence="1 10" id="KW-0949">S-adenosyl-L-methionine</keyword>
<gene>
    <name evidence="10 11" type="primary">speD</name>
    <name evidence="11" type="ORF">GCM10009111_32980</name>
</gene>
<dbReference type="SUPFAM" id="SSF56276">
    <property type="entry name" value="S-adenosylmethionine decarboxylase"/>
    <property type="match status" value="1"/>
</dbReference>
<keyword evidence="7 10" id="KW-0456">Lyase</keyword>
<evidence type="ECO:0000256" key="10">
    <source>
        <dbReference type="HAMAP-Rule" id="MF_00465"/>
    </source>
</evidence>
<dbReference type="EC" id="4.1.1.50" evidence="10"/>
<keyword evidence="12" id="KW-1185">Reference proteome</keyword>
<evidence type="ECO:0000313" key="12">
    <source>
        <dbReference type="Proteomes" id="UP001500021"/>
    </source>
</evidence>
<comment type="cofactor">
    <cofactor evidence="10">
        <name>pyruvate</name>
        <dbReference type="ChEBI" id="CHEBI:15361"/>
    </cofactor>
    <text evidence="10">Binds 1 pyruvoyl group covalently per subunit.</text>
</comment>
<evidence type="ECO:0000256" key="1">
    <source>
        <dbReference type="ARBA" id="ARBA00022691"/>
    </source>
</evidence>
<evidence type="ECO:0000256" key="7">
    <source>
        <dbReference type="ARBA" id="ARBA00023239"/>
    </source>
</evidence>
<evidence type="ECO:0000256" key="6">
    <source>
        <dbReference type="ARBA" id="ARBA00023145"/>
    </source>
</evidence>
<dbReference type="InterPro" id="IPR003826">
    <property type="entry name" value="AdoMetDC_fam_prok"/>
</dbReference>
<comment type="caution">
    <text evidence="11">The sequence shown here is derived from an EMBL/GenBank/DDBJ whole genome shotgun (WGS) entry which is preliminary data.</text>
</comment>
<proteinExistence type="inferred from homology"/>
<dbReference type="PANTHER" id="PTHR33866">
    <property type="entry name" value="S-ADENOSYLMETHIONINE DECARBOXYLASE PROENZYME"/>
    <property type="match status" value="1"/>
</dbReference>
<keyword evidence="5 10" id="KW-0620">Polyamine biosynthesis</keyword>
<accession>A0ABP3WKJ6</accession>
<keyword evidence="2 10" id="KW-0210">Decarboxylase</keyword>
<evidence type="ECO:0000256" key="4">
    <source>
        <dbReference type="ARBA" id="ARBA00023066"/>
    </source>
</evidence>
<dbReference type="PANTHER" id="PTHR33866:SF1">
    <property type="entry name" value="S-ADENOSYLMETHIONINE DECARBOXYLASE PROENZYME"/>
    <property type="match status" value="1"/>
</dbReference>
<evidence type="ECO:0000313" key="11">
    <source>
        <dbReference type="EMBL" id="GAA0823373.1"/>
    </source>
</evidence>
<name>A0ABP3WKJ6_9GAMM</name>